<evidence type="ECO:0008006" key="4">
    <source>
        <dbReference type="Google" id="ProtNLM"/>
    </source>
</evidence>
<feature type="compositionally biased region" description="Low complexity" evidence="1">
    <location>
        <begin position="189"/>
        <end position="202"/>
    </location>
</feature>
<feature type="compositionally biased region" description="Polar residues" evidence="1">
    <location>
        <begin position="399"/>
        <end position="421"/>
    </location>
</feature>
<evidence type="ECO:0000313" key="3">
    <source>
        <dbReference type="Proteomes" id="UP001599542"/>
    </source>
</evidence>
<feature type="compositionally biased region" description="Low complexity" evidence="1">
    <location>
        <begin position="255"/>
        <end position="293"/>
    </location>
</feature>
<feature type="region of interest" description="Disordered" evidence="1">
    <location>
        <begin position="1"/>
        <end position="508"/>
    </location>
</feature>
<keyword evidence="3" id="KW-1185">Reference proteome</keyword>
<feature type="compositionally biased region" description="Basic and acidic residues" evidence="1">
    <location>
        <begin position="386"/>
        <end position="398"/>
    </location>
</feature>
<gene>
    <name evidence="2" type="ORF">ACFW6T_35660</name>
</gene>
<feature type="compositionally biased region" description="Gly residues" evidence="1">
    <location>
        <begin position="1"/>
        <end position="18"/>
    </location>
</feature>
<sequence length="508" mass="51233">NGPGGAFGTGPAQGGRSGGLPTRSVGQSLRENPAPGGAGAGAGAPGAGAPTGGGLPPRRVPGASGAPGLQGGPGGPGGPGGGLPPRRPQPGQQGQQGQSPQGGPGGGLPPRRPQPGQQGQQPGQPGGPQQGRPQRPAGEPTQHGRAEQQPQRRPLPQQSAAPLEAAPGDQSGLFGRPRFEASDIDPRDPLGLGLVEPVLPDPGGQGVPPMSPQSPQPQQPQQQFAERPQPMALPTAGERPSAPAGAAQGHEQLRPRPYQPQRPGTSAPGLAQQPQQQAPQQAERQRPQGQPGQPGQPGQGQGLPPRPTGPQGGAPQGAPQQRPAAPQRPSGPQGQPGQPAPGRPFPGQGQGPAQGQRPAAPFGAAPAGGAPAGPQGDPDAPWRPSANDERWRRAEQMREPQTNGLTTSGLPRRTPQANLVSGSAEASPLTGPQVSRSPEEVRGRLTNLRRGIQQGRQAGTQQPGFGGPGPQQRPGFDFGGTSEGYRGARGGRSDVDGNNGFGPEHQER</sequence>
<feature type="compositionally biased region" description="Low complexity" evidence="1">
    <location>
        <begin position="316"/>
        <end position="337"/>
    </location>
</feature>
<evidence type="ECO:0000313" key="2">
    <source>
        <dbReference type="EMBL" id="MFE1357313.1"/>
    </source>
</evidence>
<name>A0ABW6GX09_9ACTN</name>
<evidence type="ECO:0000256" key="1">
    <source>
        <dbReference type="SAM" id="MobiDB-lite"/>
    </source>
</evidence>
<protein>
    <recommendedName>
        <fullName evidence="4">Histidine kinase</fullName>
    </recommendedName>
</protein>
<feature type="compositionally biased region" description="Pro residues" evidence="1">
    <location>
        <begin position="209"/>
        <end position="218"/>
    </location>
</feature>
<feature type="compositionally biased region" description="Low complexity" evidence="1">
    <location>
        <begin position="114"/>
        <end position="123"/>
    </location>
</feature>
<feature type="compositionally biased region" description="Low complexity" evidence="1">
    <location>
        <begin position="219"/>
        <end position="230"/>
    </location>
</feature>
<feature type="compositionally biased region" description="Gly residues" evidence="1">
    <location>
        <begin position="68"/>
        <end position="83"/>
    </location>
</feature>
<feature type="compositionally biased region" description="Low complexity" evidence="1">
    <location>
        <begin position="89"/>
        <end position="99"/>
    </location>
</feature>
<proteinExistence type="predicted"/>
<accession>A0ABW6GX09</accession>
<feature type="compositionally biased region" description="Basic and acidic residues" evidence="1">
    <location>
        <begin position="177"/>
        <end position="188"/>
    </location>
</feature>
<comment type="caution">
    <text evidence="2">The sequence shown here is derived from an EMBL/GenBank/DDBJ whole genome shotgun (WGS) entry which is preliminary data.</text>
</comment>
<feature type="non-terminal residue" evidence="2">
    <location>
        <position position="1"/>
    </location>
</feature>
<feature type="compositionally biased region" description="Gly residues" evidence="1">
    <location>
        <begin position="36"/>
        <end position="55"/>
    </location>
</feature>
<organism evidence="2 3">
    <name type="scientific">Kitasatospora phosalacinea</name>
    <dbReference type="NCBI Taxonomy" id="2065"/>
    <lineage>
        <taxon>Bacteria</taxon>
        <taxon>Bacillati</taxon>
        <taxon>Actinomycetota</taxon>
        <taxon>Actinomycetes</taxon>
        <taxon>Kitasatosporales</taxon>
        <taxon>Streptomycetaceae</taxon>
        <taxon>Kitasatospora</taxon>
    </lineage>
</organism>
<feature type="compositionally biased region" description="Gly residues" evidence="1">
    <location>
        <begin position="477"/>
        <end position="490"/>
    </location>
</feature>
<dbReference type="EMBL" id="JBHYPX010000159">
    <property type="protein sequence ID" value="MFE1357313.1"/>
    <property type="molecule type" value="Genomic_DNA"/>
</dbReference>
<feature type="compositionally biased region" description="Low complexity" evidence="1">
    <location>
        <begin position="147"/>
        <end position="162"/>
    </location>
</feature>
<reference evidence="2 3" key="1">
    <citation type="submission" date="2024-09" db="EMBL/GenBank/DDBJ databases">
        <title>The Natural Products Discovery Center: Release of the First 8490 Sequenced Strains for Exploring Actinobacteria Biosynthetic Diversity.</title>
        <authorList>
            <person name="Kalkreuter E."/>
            <person name="Kautsar S.A."/>
            <person name="Yang D."/>
            <person name="Bader C.D."/>
            <person name="Teijaro C.N."/>
            <person name="Fluegel L."/>
            <person name="Davis C.M."/>
            <person name="Simpson J.R."/>
            <person name="Lauterbach L."/>
            <person name="Steele A.D."/>
            <person name="Gui C."/>
            <person name="Meng S."/>
            <person name="Li G."/>
            <person name="Viehrig K."/>
            <person name="Ye F."/>
            <person name="Su P."/>
            <person name="Kiefer A.F."/>
            <person name="Nichols A."/>
            <person name="Cepeda A.J."/>
            <person name="Yan W."/>
            <person name="Fan B."/>
            <person name="Jiang Y."/>
            <person name="Adhikari A."/>
            <person name="Zheng C.-J."/>
            <person name="Schuster L."/>
            <person name="Cowan T.M."/>
            <person name="Smanski M.J."/>
            <person name="Chevrette M.G."/>
            <person name="De Carvalho L.P.S."/>
            <person name="Shen B."/>
        </authorList>
    </citation>
    <scope>NUCLEOTIDE SEQUENCE [LARGE SCALE GENOMIC DNA]</scope>
    <source>
        <strain evidence="2 3">NPDC058753</strain>
    </source>
</reference>
<dbReference type="Proteomes" id="UP001599542">
    <property type="component" value="Unassembled WGS sequence"/>
</dbReference>
<feature type="compositionally biased region" description="Low complexity" evidence="1">
    <location>
        <begin position="345"/>
        <end position="379"/>
    </location>
</feature>